<evidence type="ECO:0000259" key="1">
    <source>
        <dbReference type="Pfam" id="PF13248"/>
    </source>
</evidence>
<feature type="non-terminal residue" evidence="2">
    <location>
        <position position="26"/>
    </location>
</feature>
<reference evidence="2" key="1">
    <citation type="journal article" date="2020" name="mSystems">
        <title>Genome- and Community-Level Interaction Insights into Carbon Utilization and Element Cycling Functions of Hydrothermarchaeota in Hydrothermal Sediment.</title>
        <authorList>
            <person name="Zhou Z."/>
            <person name="Liu Y."/>
            <person name="Xu W."/>
            <person name="Pan J."/>
            <person name="Luo Z.H."/>
            <person name="Li M."/>
        </authorList>
    </citation>
    <scope>NUCLEOTIDE SEQUENCE [LARGE SCALE GENOMIC DNA]</scope>
    <source>
        <strain evidence="2">HyVt-485</strain>
    </source>
</reference>
<proteinExistence type="predicted"/>
<feature type="domain" description="Putative zinc-ribbon" evidence="1">
    <location>
        <begin position="1"/>
        <end position="25"/>
    </location>
</feature>
<dbReference type="AlphaFoldDB" id="A0A7C5LSV6"/>
<gene>
    <name evidence="2" type="ORF">ENJ42_03465</name>
</gene>
<dbReference type="EMBL" id="DRMJ01000168">
    <property type="protein sequence ID" value="HHL42654.1"/>
    <property type="molecule type" value="Genomic_DNA"/>
</dbReference>
<name>A0A7C5LSV6_9PROT</name>
<dbReference type="Pfam" id="PF13248">
    <property type="entry name" value="Zn_ribbon_3"/>
    <property type="match status" value="1"/>
</dbReference>
<sequence length="26" mass="2918">MAECPKCDAVIEDDSHFCPECGYNIK</sequence>
<accession>A0A7C5LSV6</accession>
<dbReference type="Proteomes" id="UP000885830">
    <property type="component" value="Unassembled WGS sequence"/>
</dbReference>
<dbReference type="InterPro" id="IPR059113">
    <property type="entry name" value="Znf_ribbon"/>
</dbReference>
<organism evidence="2">
    <name type="scientific">Hellea balneolensis</name>
    <dbReference type="NCBI Taxonomy" id="287478"/>
    <lineage>
        <taxon>Bacteria</taxon>
        <taxon>Pseudomonadati</taxon>
        <taxon>Pseudomonadota</taxon>
        <taxon>Alphaproteobacteria</taxon>
        <taxon>Maricaulales</taxon>
        <taxon>Robiginitomaculaceae</taxon>
        <taxon>Hellea</taxon>
    </lineage>
</organism>
<comment type="caution">
    <text evidence="2">The sequence shown here is derived from an EMBL/GenBank/DDBJ whole genome shotgun (WGS) entry which is preliminary data.</text>
</comment>
<evidence type="ECO:0000313" key="2">
    <source>
        <dbReference type="EMBL" id="HHL42654.1"/>
    </source>
</evidence>
<protein>
    <submittedName>
        <fullName evidence="2">Zinc-ribbon domain-containing protein</fullName>
    </submittedName>
</protein>